<evidence type="ECO:0000256" key="1">
    <source>
        <dbReference type="ARBA" id="ARBA00004006"/>
    </source>
</evidence>
<dbReference type="GO" id="GO:0032259">
    <property type="term" value="P:methylation"/>
    <property type="evidence" value="ECO:0007669"/>
    <property type="project" value="UniProtKB-KW"/>
</dbReference>
<proteinExistence type="inferred from homology"/>
<accession>T0MHY6</accession>
<comment type="similarity">
    <text evidence="3">Belongs to the diphthine synthase family.</text>
</comment>
<keyword evidence="5" id="KW-0489">Methyltransferase</keyword>
<dbReference type="NCBIfam" id="TIGR00522">
    <property type="entry name" value="dph5"/>
    <property type="match status" value="1"/>
</dbReference>
<evidence type="ECO:0000256" key="7">
    <source>
        <dbReference type="ARBA" id="ARBA00022691"/>
    </source>
</evidence>
<evidence type="ECO:0000313" key="12">
    <source>
        <dbReference type="Proteomes" id="UP000053780"/>
    </source>
</evidence>
<dbReference type="Gene3D" id="3.40.1010.10">
    <property type="entry name" value="Cobalt-precorrin-4 Transmethylase, Domain 1"/>
    <property type="match status" value="1"/>
</dbReference>
<sequence length="245" mass="28341">MLYIIGTGLHSYKDISIRSIEILKKCKKIYFENYTSIQQAPICELSNFLNKKIYILDRNSVETEEMFFEESKYDDISILVVGTPMFATTHTGLLITAKQLNIKVEVIHNASIQNVLGCLGLYSYNFGKTISIPYFTDTWKPRSFLDNINQNRKINLHTLCLLDIKVDENRFMTANEALKQILMFDDIHENFKVFVIARFGSPDQVIKYDTIKALIEKDFGNPLHSIVIPGEMDVIEKEMVEFLFN</sequence>
<evidence type="ECO:0000256" key="6">
    <source>
        <dbReference type="ARBA" id="ARBA00022679"/>
    </source>
</evidence>
<dbReference type="OrthoDB" id="2516at2759"/>
<dbReference type="InterPro" id="IPR004551">
    <property type="entry name" value="Dphthn_synthase"/>
</dbReference>
<dbReference type="SUPFAM" id="SSF53790">
    <property type="entry name" value="Tetrapyrrole methylase"/>
    <property type="match status" value="1"/>
</dbReference>
<dbReference type="CDD" id="cd11647">
    <property type="entry name" value="DHP5_DphB"/>
    <property type="match status" value="1"/>
</dbReference>
<dbReference type="PIRSF" id="PIRSF036432">
    <property type="entry name" value="Diphthine_synth"/>
    <property type="match status" value="1"/>
</dbReference>
<evidence type="ECO:0000256" key="5">
    <source>
        <dbReference type="ARBA" id="ARBA00022603"/>
    </source>
</evidence>
<name>T0MHY6_9MICR</name>
<dbReference type="GO" id="GO:0141133">
    <property type="term" value="F:diphthine methyl ester synthase activity"/>
    <property type="evidence" value="ECO:0007669"/>
    <property type="project" value="UniProtKB-EC"/>
</dbReference>
<dbReference type="Proteomes" id="UP000053780">
    <property type="component" value="Unassembled WGS sequence"/>
</dbReference>
<protein>
    <recommendedName>
        <fullName evidence="4">diphthine methyl ester synthase</fullName>
        <ecNumber evidence="4">2.1.1.314</ecNumber>
    </recommendedName>
</protein>
<dbReference type="Gene3D" id="3.30.950.10">
    <property type="entry name" value="Methyltransferase, Cobalt-precorrin-4 Transmethylase, Domain 2"/>
    <property type="match status" value="1"/>
</dbReference>
<dbReference type="InterPro" id="IPR014777">
    <property type="entry name" value="4pyrrole_Mease_sub1"/>
</dbReference>
<evidence type="ECO:0000256" key="4">
    <source>
        <dbReference type="ARBA" id="ARBA00011927"/>
    </source>
</evidence>
<feature type="binding site" evidence="9">
    <location>
        <begin position="111"/>
        <end position="112"/>
    </location>
    <ligand>
        <name>S-adenosyl-L-methionine</name>
        <dbReference type="ChEBI" id="CHEBI:59789"/>
    </ligand>
</feature>
<evidence type="ECO:0000256" key="3">
    <source>
        <dbReference type="ARBA" id="ARBA00006729"/>
    </source>
</evidence>
<dbReference type="GO" id="GO:0017183">
    <property type="term" value="P:protein histidyl modification to diphthamide"/>
    <property type="evidence" value="ECO:0007669"/>
    <property type="project" value="UniProtKB-UniPathway"/>
</dbReference>
<feature type="binding site" evidence="9">
    <location>
        <position position="224"/>
    </location>
    <ligand>
        <name>S-adenosyl-L-methionine</name>
        <dbReference type="ChEBI" id="CHEBI:59789"/>
    </ligand>
</feature>
<comment type="function">
    <text evidence="1">S-adenosyl-L-methionine-dependent methyltransferase that catalyzes four methylations of the modified target histidine residue in translation elongation factor 2 (EF-2), to form an intermediate called diphthine methyl ester. The four successive methylation reactions represent the second step of diphthamide biosynthesis.</text>
</comment>
<dbReference type="UniPathway" id="UPA00559"/>
<dbReference type="EC" id="2.1.1.314" evidence="4"/>
<organism evidence="11 12">
    <name type="scientific">Vairimorpha apis BRL 01</name>
    <dbReference type="NCBI Taxonomy" id="1037528"/>
    <lineage>
        <taxon>Eukaryota</taxon>
        <taxon>Fungi</taxon>
        <taxon>Fungi incertae sedis</taxon>
        <taxon>Microsporidia</taxon>
        <taxon>Nosematidae</taxon>
        <taxon>Vairimorpha</taxon>
    </lineage>
</organism>
<dbReference type="AlphaFoldDB" id="T0MHY6"/>
<dbReference type="PANTHER" id="PTHR10882">
    <property type="entry name" value="DIPHTHINE SYNTHASE"/>
    <property type="match status" value="1"/>
</dbReference>
<reference evidence="11 12" key="1">
    <citation type="journal article" date="2013" name="BMC Genomics">
        <title>Genome sequencing and comparative genomics of honey bee microsporidia, Nosema apis reveal novel insights into host-parasite interactions.</title>
        <authorList>
            <person name="Chen Yp."/>
            <person name="Pettis J.S."/>
            <person name="Zhao Y."/>
            <person name="Liu X."/>
            <person name="Tallon L.J."/>
            <person name="Sadzewicz L.D."/>
            <person name="Li R."/>
            <person name="Zheng H."/>
            <person name="Huang S."/>
            <person name="Zhang X."/>
            <person name="Hamilton M.C."/>
            <person name="Pernal S.F."/>
            <person name="Melathopoulos A.P."/>
            <person name="Yan X."/>
            <person name="Evans J.D."/>
        </authorList>
    </citation>
    <scope>NUCLEOTIDE SEQUENCE [LARGE SCALE GENOMIC DNA]</scope>
    <source>
        <strain evidence="11 12">BRL 01</strain>
    </source>
</reference>
<dbReference type="InterPro" id="IPR000878">
    <property type="entry name" value="4pyrrol_Mease"/>
</dbReference>
<comment type="pathway">
    <text evidence="2">Protein modification; peptidyl-diphthamide biosynthesis.</text>
</comment>
<keyword evidence="12" id="KW-1185">Reference proteome</keyword>
<keyword evidence="6" id="KW-0808">Transferase</keyword>
<evidence type="ECO:0000259" key="10">
    <source>
        <dbReference type="Pfam" id="PF00590"/>
    </source>
</evidence>
<evidence type="ECO:0000256" key="8">
    <source>
        <dbReference type="ARBA" id="ARBA00048752"/>
    </source>
</evidence>
<dbReference type="VEuPathDB" id="MicrosporidiaDB:NAPIS_ORF01851"/>
<evidence type="ECO:0000256" key="9">
    <source>
        <dbReference type="PIRSR" id="PIRSR036432-1"/>
    </source>
</evidence>
<feature type="binding site" evidence="9">
    <location>
        <position position="9"/>
    </location>
    <ligand>
        <name>S-adenosyl-L-methionine</name>
        <dbReference type="ChEBI" id="CHEBI:59789"/>
    </ligand>
</feature>
<dbReference type="EMBL" id="KE647271">
    <property type="protein sequence ID" value="EQB60585.1"/>
    <property type="molecule type" value="Genomic_DNA"/>
</dbReference>
<evidence type="ECO:0000313" key="11">
    <source>
        <dbReference type="EMBL" id="EQB60585.1"/>
    </source>
</evidence>
<comment type="catalytic activity">
    <reaction evidence="8">
        <text>2-[(3S)-amino-3-carboxypropyl]-L-histidyl-[translation elongation factor 2] + 4 S-adenosyl-L-methionine = diphthine methyl ester-[translation elongation factor 2] + 4 S-adenosyl-L-homocysteine + 3 H(+)</text>
        <dbReference type="Rhea" id="RHEA:42652"/>
        <dbReference type="Rhea" id="RHEA-COMP:9749"/>
        <dbReference type="Rhea" id="RHEA-COMP:10173"/>
        <dbReference type="ChEBI" id="CHEBI:15378"/>
        <dbReference type="ChEBI" id="CHEBI:57856"/>
        <dbReference type="ChEBI" id="CHEBI:59789"/>
        <dbReference type="ChEBI" id="CHEBI:73995"/>
        <dbReference type="ChEBI" id="CHEBI:79005"/>
        <dbReference type="EC" id="2.1.1.314"/>
    </reaction>
</comment>
<dbReference type="PANTHER" id="PTHR10882:SF0">
    <property type="entry name" value="DIPHTHINE METHYL ESTER SYNTHASE"/>
    <property type="match status" value="1"/>
</dbReference>
<dbReference type="InterPro" id="IPR035996">
    <property type="entry name" value="4pyrrol_Methylase_sf"/>
</dbReference>
<gene>
    <name evidence="11" type="ORF">NAPIS_ORF01851</name>
</gene>
<feature type="binding site" evidence="9">
    <location>
        <position position="162"/>
    </location>
    <ligand>
        <name>S-adenosyl-L-methionine</name>
        <dbReference type="ChEBI" id="CHEBI:59789"/>
    </ligand>
</feature>
<evidence type="ECO:0000256" key="2">
    <source>
        <dbReference type="ARBA" id="ARBA00005156"/>
    </source>
</evidence>
<dbReference type="Pfam" id="PF00590">
    <property type="entry name" value="TP_methylase"/>
    <property type="match status" value="1"/>
</dbReference>
<dbReference type="HOGENOM" id="CLU_066040_1_0_1"/>
<dbReference type="InterPro" id="IPR014776">
    <property type="entry name" value="4pyrrole_Mease_sub2"/>
</dbReference>
<keyword evidence="7 9" id="KW-0949">S-adenosyl-L-methionine</keyword>
<feature type="domain" description="Tetrapyrrole methylase" evidence="10">
    <location>
        <begin position="1"/>
        <end position="213"/>
    </location>
</feature>